<dbReference type="InterPro" id="IPR050629">
    <property type="entry name" value="STE20/SPS1-PAK"/>
</dbReference>
<dbReference type="SUPFAM" id="SSF56112">
    <property type="entry name" value="Protein kinase-like (PK-like)"/>
    <property type="match status" value="1"/>
</dbReference>
<feature type="domain" description="Protein kinase" evidence="18">
    <location>
        <begin position="16"/>
        <end position="266"/>
    </location>
</feature>
<sequence length="700" mass="75767">MAAAITAGHADPETLYTKQACIGGGSFGKVYKGVDKRTGQSVAIKIIDVENADDEVDDIIQEISILSGLSSPYVTRYFGSYLKGSDLWIIMEFCSGGSCGDMLKPGLIPEDYICIIVRELLLGLEYLHADGKLHRDIKAANILLGSNGQVKLADFGVSGQLTATMTKKNTFVGTPFWMAPEVIKQSGYDHKADIWSLGITALELALGEPPYSDIHPMKVLFLIPKNPAPMLEGNFSKDFKDFVHRCLRKEPKERPSARELLKHPWVRKAKRTTYLTELIERHERWQATHGHEGDSEDEDMREASSSPRDGDEEDLWDFGTVRPVGGRRGNGAVGLRAMNEAGMNARSSQAPTSPTKRSVSNKENAFSGGVNEDLERGTIKSSLMPPPPLPKTPSPTKSAPPLQSPTAAAQIPLPPTPSRKPLPSLAATAQTPPSTRPQQNPHPQSPKPPETPQTPRLLNDDFIQQSIASDMSRYMKGLAIHDKADPSPIAASRLHDTAAPDLPPASHVGLDRAPPTTTPGSTVETTPQLAPPVTTHSTRHQSGVVDSGVADSARTADSRLPPHSTSSSSSSSASSTTSTQQQSSATTTDQQQQPATALNSVVLPALEAALHRRSYNLSLLSKQIAATAATNPTSEQQQHDLLLKRQAHEQIRKCMAKVSRLFREIDHWDGVAPVRMGEGVEGVLEGFLEEILCRVEAEDA</sequence>
<keyword evidence="12 16" id="KW-0067">ATP-binding</keyword>
<evidence type="ECO:0000256" key="16">
    <source>
        <dbReference type="PROSITE-ProRule" id="PRU10141"/>
    </source>
</evidence>
<feature type="compositionally biased region" description="Low complexity" evidence="17">
    <location>
        <begin position="564"/>
        <end position="593"/>
    </location>
</feature>
<dbReference type="Pfam" id="PF00069">
    <property type="entry name" value="Pkinase"/>
    <property type="match status" value="1"/>
</dbReference>
<dbReference type="OrthoDB" id="248923at2759"/>
<evidence type="ECO:0000256" key="17">
    <source>
        <dbReference type="SAM" id="MobiDB-lite"/>
    </source>
</evidence>
<dbReference type="EMBL" id="MU001638">
    <property type="protein sequence ID" value="KAF2481077.1"/>
    <property type="molecule type" value="Genomic_DNA"/>
</dbReference>
<dbReference type="EC" id="2.7.11.1" evidence="4"/>
<dbReference type="Gene3D" id="1.10.510.10">
    <property type="entry name" value="Transferase(Phosphotransferase) domain 1"/>
    <property type="match status" value="1"/>
</dbReference>
<dbReference type="PROSITE" id="PS50011">
    <property type="entry name" value="PROTEIN_KINASE_DOM"/>
    <property type="match status" value="1"/>
</dbReference>
<evidence type="ECO:0000256" key="5">
    <source>
        <dbReference type="ARBA" id="ARBA00022490"/>
    </source>
</evidence>
<keyword evidence="7" id="KW-0597">Phosphoprotein</keyword>
<dbReference type="PANTHER" id="PTHR48012:SF10">
    <property type="entry name" value="FI20177P1"/>
    <property type="match status" value="1"/>
</dbReference>
<evidence type="ECO:0000256" key="14">
    <source>
        <dbReference type="ARBA" id="ARBA00047899"/>
    </source>
</evidence>
<dbReference type="RefSeq" id="XP_033587647.1">
    <property type="nucleotide sequence ID" value="XM_033734103.1"/>
</dbReference>
<evidence type="ECO:0000256" key="10">
    <source>
        <dbReference type="ARBA" id="ARBA00022741"/>
    </source>
</evidence>
<feature type="compositionally biased region" description="Polar residues" evidence="17">
    <location>
        <begin position="345"/>
        <end position="364"/>
    </location>
</feature>
<keyword evidence="9" id="KW-0479">Metal-binding</keyword>
<feature type="compositionally biased region" description="Pro residues" evidence="17">
    <location>
        <begin position="443"/>
        <end position="452"/>
    </location>
</feature>
<protein>
    <recommendedName>
        <fullName evidence="4">non-specific serine/threonine protein kinase</fullName>
        <ecNumber evidence="4">2.7.11.1</ecNumber>
    </recommendedName>
</protein>
<dbReference type="Proteomes" id="UP000799767">
    <property type="component" value="Unassembled WGS sequence"/>
</dbReference>
<feature type="region of interest" description="Disordered" evidence="17">
    <location>
        <begin position="489"/>
        <end position="595"/>
    </location>
</feature>
<evidence type="ECO:0000313" key="20">
    <source>
        <dbReference type="Proteomes" id="UP000799767"/>
    </source>
</evidence>
<dbReference type="PANTHER" id="PTHR48012">
    <property type="entry name" value="STERILE20-LIKE KINASE, ISOFORM B-RELATED"/>
    <property type="match status" value="1"/>
</dbReference>
<dbReference type="CDD" id="cd06609">
    <property type="entry name" value="STKc_MST3_like"/>
    <property type="match status" value="1"/>
</dbReference>
<evidence type="ECO:0000256" key="6">
    <source>
        <dbReference type="ARBA" id="ARBA00022527"/>
    </source>
</evidence>
<dbReference type="Gene3D" id="3.30.200.20">
    <property type="entry name" value="Phosphorylase Kinase, domain 1"/>
    <property type="match status" value="1"/>
</dbReference>
<keyword evidence="20" id="KW-1185">Reference proteome</keyword>
<organism evidence="19 20">
    <name type="scientific">Neohortaea acidophila</name>
    <dbReference type="NCBI Taxonomy" id="245834"/>
    <lineage>
        <taxon>Eukaryota</taxon>
        <taxon>Fungi</taxon>
        <taxon>Dikarya</taxon>
        <taxon>Ascomycota</taxon>
        <taxon>Pezizomycotina</taxon>
        <taxon>Dothideomycetes</taxon>
        <taxon>Dothideomycetidae</taxon>
        <taxon>Mycosphaerellales</taxon>
        <taxon>Teratosphaeriaceae</taxon>
        <taxon>Neohortaea</taxon>
    </lineage>
</organism>
<dbReference type="GeneID" id="54475105"/>
<evidence type="ECO:0000256" key="12">
    <source>
        <dbReference type="ARBA" id="ARBA00022840"/>
    </source>
</evidence>
<comment type="catalytic activity">
    <reaction evidence="14">
        <text>L-threonyl-[protein] + ATP = O-phospho-L-threonyl-[protein] + ADP + H(+)</text>
        <dbReference type="Rhea" id="RHEA:46608"/>
        <dbReference type="Rhea" id="RHEA-COMP:11060"/>
        <dbReference type="Rhea" id="RHEA-COMP:11605"/>
        <dbReference type="ChEBI" id="CHEBI:15378"/>
        <dbReference type="ChEBI" id="CHEBI:30013"/>
        <dbReference type="ChEBI" id="CHEBI:30616"/>
        <dbReference type="ChEBI" id="CHEBI:61977"/>
        <dbReference type="ChEBI" id="CHEBI:456216"/>
        <dbReference type="EC" id="2.7.11.1"/>
    </reaction>
</comment>
<dbReference type="AlphaFoldDB" id="A0A6A6PP91"/>
<dbReference type="GO" id="GO:0005524">
    <property type="term" value="F:ATP binding"/>
    <property type="evidence" value="ECO:0007669"/>
    <property type="project" value="UniProtKB-UniRule"/>
</dbReference>
<dbReference type="PROSITE" id="PS00107">
    <property type="entry name" value="PROTEIN_KINASE_ATP"/>
    <property type="match status" value="1"/>
</dbReference>
<feature type="compositionally biased region" description="Pro residues" evidence="17">
    <location>
        <begin position="384"/>
        <end position="393"/>
    </location>
</feature>
<keyword evidence="5" id="KW-0963">Cytoplasm</keyword>
<evidence type="ECO:0000256" key="9">
    <source>
        <dbReference type="ARBA" id="ARBA00022723"/>
    </source>
</evidence>
<evidence type="ECO:0000256" key="4">
    <source>
        <dbReference type="ARBA" id="ARBA00012513"/>
    </source>
</evidence>
<evidence type="ECO:0000256" key="7">
    <source>
        <dbReference type="ARBA" id="ARBA00022553"/>
    </source>
</evidence>
<dbReference type="GO" id="GO:0046872">
    <property type="term" value="F:metal ion binding"/>
    <property type="evidence" value="ECO:0007669"/>
    <property type="project" value="UniProtKB-KW"/>
</dbReference>
<dbReference type="InterPro" id="IPR017441">
    <property type="entry name" value="Protein_kinase_ATP_BS"/>
</dbReference>
<keyword evidence="6" id="KW-0723">Serine/threonine-protein kinase</keyword>
<evidence type="ECO:0000256" key="8">
    <source>
        <dbReference type="ARBA" id="ARBA00022679"/>
    </source>
</evidence>
<dbReference type="GO" id="GO:0004674">
    <property type="term" value="F:protein serine/threonine kinase activity"/>
    <property type="evidence" value="ECO:0007669"/>
    <property type="project" value="UniProtKB-KW"/>
</dbReference>
<name>A0A6A6PP91_9PEZI</name>
<proteinExistence type="inferred from homology"/>
<feature type="compositionally biased region" description="Polar residues" evidence="17">
    <location>
        <begin position="427"/>
        <end position="442"/>
    </location>
</feature>
<feature type="region of interest" description="Disordered" evidence="17">
    <location>
        <begin position="285"/>
        <end position="469"/>
    </location>
</feature>
<comment type="catalytic activity">
    <reaction evidence="15">
        <text>L-seryl-[protein] + ATP = O-phospho-L-seryl-[protein] + ADP + H(+)</text>
        <dbReference type="Rhea" id="RHEA:17989"/>
        <dbReference type="Rhea" id="RHEA-COMP:9863"/>
        <dbReference type="Rhea" id="RHEA-COMP:11604"/>
        <dbReference type="ChEBI" id="CHEBI:15378"/>
        <dbReference type="ChEBI" id="CHEBI:29999"/>
        <dbReference type="ChEBI" id="CHEBI:30616"/>
        <dbReference type="ChEBI" id="CHEBI:83421"/>
        <dbReference type="ChEBI" id="CHEBI:456216"/>
        <dbReference type="EC" id="2.7.11.1"/>
    </reaction>
</comment>
<accession>A0A6A6PP91</accession>
<keyword evidence="13" id="KW-0460">Magnesium</keyword>
<comment type="similarity">
    <text evidence="3">Belongs to the protein kinase superfamily. STE Ser/Thr protein kinase family. STE20 subfamily.</text>
</comment>
<evidence type="ECO:0000256" key="11">
    <source>
        <dbReference type="ARBA" id="ARBA00022777"/>
    </source>
</evidence>
<dbReference type="FunFam" id="3.30.200.20:FF:000488">
    <property type="entry name" value="Related to severin kinase"/>
    <property type="match status" value="1"/>
</dbReference>
<dbReference type="GO" id="GO:0005737">
    <property type="term" value="C:cytoplasm"/>
    <property type="evidence" value="ECO:0007669"/>
    <property type="project" value="UniProtKB-SubCell"/>
</dbReference>
<evidence type="ECO:0000256" key="1">
    <source>
        <dbReference type="ARBA" id="ARBA00001946"/>
    </source>
</evidence>
<feature type="binding site" evidence="16">
    <location>
        <position position="45"/>
    </location>
    <ligand>
        <name>ATP</name>
        <dbReference type="ChEBI" id="CHEBI:30616"/>
    </ligand>
</feature>
<evidence type="ECO:0000256" key="15">
    <source>
        <dbReference type="ARBA" id="ARBA00048679"/>
    </source>
</evidence>
<evidence type="ECO:0000256" key="13">
    <source>
        <dbReference type="ARBA" id="ARBA00022842"/>
    </source>
</evidence>
<evidence type="ECO:0000256" key="2">
    <source>
        <dbReference type="ARBA" id="ARBA00004496"/>
    </source>
</evidence>
<keyword evidence="11 19" id="KW-0418">Kinase</keyword>
<evidence type="ECO:0000313" key="19">
    <source>
        <dbReference type="EMBL" id="KAF2481077.1"/>
    </source>
</evidence>
<keyword evidence="8" id="KW-0808">Transferase</keyword>
<reference evidence="19" key="1">
    <citation type="journal article" date="2020" name="Stud. Mycol.">
        <title>101 Dothideomycetes genomes: a test case for predicting lifestyles and emergence of pathogens.</title>
        <authorList>
            <person name="Haridas S."/>
            <person name="Albert R."/>
            <person name="Binder M."/>
            <person name="Bloem J."/>
            <person name="Labutti K."/>
            <person name="Salamov A."/>
            <person name="Andreopoulos B."/>
            <person name="Baker S."/>
            <person name="Barry K."/>
            <person name="Bills G."/>
            <person name="Bluhm B."/>
            <person name="Cannon C."/>
            <person name="Castanera R."/>
            <person name="Culley D."/>
            <person name="Daum C."/>
            <person name="Ezra D."/>
            <person name="Gonzalez J."/>
            <person name="Henrissat B."/>
            <person name="Kuo A."/>
            <person name="Liang C."/>
            <person name="Lipzen A."/>
            <person name="Lutzoni F."/>
            <person name="Magnuson J."/>
            <person name="Mondo S."/>
            <person name="Nolan M."/>
            <person name="Ohm R."/>
            <person name="Pangilinan J."/>
            <person name="Park H.-J."/>
            <person name="Ramirez L."/>
            <person name="Alfaro M."/>
            <person name="Sun H."/>
            <person name="Tritt A."/>
            <person name="Yoshinaga Y."/>
            <person name="Zwiers L.-H."/>
            <person name="Turgeon B."/>
            <person name="Goodwin S."/>
            <person name="Spatafora J."/>
            <person name="Crous P."/>
            <person name="Grigoriev I."/>
        </authorList>
    </citation>
    <scope>NUCLEOTIDE SEQUENCE</scope>
    <source>
        <strain evidence="19">CBS 113389</strain>
    </source>
</reference>
<dbReference type="InterPro" id="IPR011009">
    <property type="entry name" value="Kinase-like_dom_sf"/>
</dbReference>
<dbReference type="InterPro" id="IPR000719">
    <property type="entry name" value="Prot_kinase_dom"/>
</dbReference>
<comment type="cofactor">
    <cofactor evidence="1">
        <name>Mg(2+)</name>
        <dbReference type="ChEBI" id="CHEBI:18420"/>
    </cofactor>
</comment>
<evidence type="ECO:0000259" key="18">
    <source>
        <dbReference type="PROSITE" id="PS50011"/>
    </source>
</evidence>
<dbReference type="SMART" id="SM00220">
    <property type="entry name" value="S_TKc"/>
    <property type="match status" value="1"/>
</dbReference>
<keyword evidence="10 16" id="KW-0547">Nucleotide-binding</keyword>
<feature type="compositionally biased region" description="Low complexity" evidence="17">
    <location>
        <begin position="514"/>
        <end position="527"/>
    </location>
</feature>
<comment type="subcellular location">
    <subcellularLocation>
        <location evidence="2">Cytoplasm</location>
    </subcellularLocation>
</comment>
<gene>
    <name evidence="19" type="ORF">BDY17DRAFT_300655</name>
</gene>
<evidence type="ECO:0000256" key="3">
    <source>
        <dbReference type="ARBA" id="ARBA00008874"/>
    </source>
</evidence>
<dbReference type="FunFam" id="1.10.510.10:FF:000411">
    <property type="entry name" value="Probable Ste20-like kinase Don3"/>
    <property type="match status" value="1"/>
</dbReference>